<proteinExistence type="predicted"/>
<feature type="compositionally biased region" description="Low complexity" evidence="1">
    <location>
        <begin position="32"/>
        <end position="46"/>
    </location>
</feature>
<protein>
    <submittedName>
        <fullName evidence="2">Uncharacterized protein</fullName>
    </submittedName>
</protein>
<evidence type="ECO:0000256" key="1">
    <source>
        <dbReference type="SAM" id="MobiDB-lite"/>
    </source>
</evidence>
<organism evidence="2 3">
    <name type="scientific">Paspalum notatum var. saurae</name>
    <dbReference type="NCBI Taxonomy" id="547442"/>
    <lineage>
        <taxon>Eukaryota</taxon>
        <taxon>Viridiplantae</taxon>
        <taxon>Streptophyta</taxon>
        <taxon>Embryophyta</taxon>
        <taxon>Tracheophyta</taxon>
        <taxon>Spermatophyta</taxon>
        <taxon>Magnoliopsida</taxon>
        <taxon>Liliopsida</taxon>
        <taxon>Poales</taxon>
        <taxon>Poaceae</taxon>
        <taxon>PACMAD clade</taxon>
        <taxon>Panicoideae</taxon>
        <taxon>Andropogonodae</taxon>
        <taxon>Paspaleae</taxon>
        <taxon>Paspalinae</taxon>
        <taxon>Paspalum</taxon>
    </lineage>
</organism>
<dbReference type="AlphaFoldDB" id="A0AAQ3SIS9"/>
<gene>
    <name evidence="2" type="ORF">U9M48_002087</name>
</gene>
<name>A0AAQ3SIS9_PASNO</name>
<reference evidence="2 3" key="1">
    <citation type="submission" date="2024-02" db="EMBL/GenBank/DDBJ databases">
        <title>High-quality chromosome-scale genome assembly of Pensacola bahiagrass (Paspalum notatum Flugge var. saurae).</title>
        <authorList>
            <person name="Vega J.M."/>
            <person name="Podio M."/>
            <person name="Orjuela J."/>
            <person name="Siena L.A."/>
            <person name="Pessino S.C."/>
            <person name="Combes M.C."/>
            <person name="Mariac C."/>
            <person name="Albertini E."/>
            <person name="Pupilli F."/>
            <person name="Ortiz J.P.A."/>
            <person name="Leblanc O."/>
        </authorList>
    </citation>
    <scope>NUCLEOTIDE SEQUENCE [LARGE SCALE GENOMIC DNA]</scope>
    <source>
        <strain evidence="2">R1</strain>
        <tissue evidence="2">Leaf</tissue>
    </source>
</reference>
<accession>A0AAQ3SIS9</accession>
<evidence type="ECO:0000313" key="2">
    <source>
        <dbReference type="EMBL" id="WVZ50880.1"/>
    </source>
</evidence>
<dbReference type="EMBL" id="CP144745">
    <property type="protein sequence ID" value="WVZ50880.1"/>
    <property type="molecule type" value="Genomic_DNA"/>
</dbReference>
<sequence>MVKNLIGGMHPLTLKLFAMFNGLIDSRGVQRGSSSHSLGGSSSHQHCTTSDMEIESMKQEIQRRDAFLKAQEEYQRQQQAHQDNIPATGVDVCHARSYTATSTATVGNQSGHNTDFVNNLFASEGSDHNSNEPGPM</sequence>
<feature type="region of interest" description="Disordered" evidence="1">
    <location>
        <begin position="30"/>
        <end position="49"/>
    </location>
</feature>
<evidence type="ECO:0000313" key="3">
    <source>
        <dbReference type="Proteomes" id="UP001341281"/>
    </source>
</evidence>
<dbReference type="Proteomes" id="UP001341281">
    <property type="component" value="Chromosome 01"/>
</dbReference>
<keyword evidence="3" id="KW-1185">Reference proteome</keyword>